<accession>A0A6N4TFU5</accession>
<keyword evidence="1" id="KW-1133">Transmembrane helix</keyword>
<organism evidence="2 3">
    <name type="scientific">Athalassotoga saccharophila</name>
    <dbReference type="NCBI Taxonomy" id="1441386"/>
    <lineage>
        <taxon>Bacteria</taxon>
        <taxon>Thermotogati</taxon>
        <taxon>Thermotogota</taxon>
        <taxon>Thermotogae</taxon>
        <taxon>Mesoaciditogales</taxon>
        <taxon>Mesoaciditogaceae</taxon>
        <taxon>Athalassotoga</taxon>
    </lineage>
</organism>
<dbReference type="EMBL" id="AP019552">
    <property type="protein sequence ID" value="BBJ29052.1"/>
    <property type="molecule type" value="Genomic_DNA"/>
</dbReference>
<evidence type="ECO:0000256" key="1">
    <source>
        <dbReference type="SAM" id="Phobius"/>
    </source>
</evidence>
<name>A0A6N4TFU5_9BACT</name>
<protein>
    <submittedName>
        <fullName evidence="2">Uncharacterized protein</fullName>
    </submittedName>
</protein>
<keyword evidence="3" id="KW-1185">Reference proteome</keyword>
<gene>
    <name evidence="2" type="ORF">ATHSA_p10005</name>
</gene>
<dbReference type="Proteomes" id="UP000463916">
    <property type="component" value="Plasmid pATS1"/>
</dbReference>
<reference evidence="3" key="1">
    <citation type="submission" date="2019-04" db="EMBL/GenBank/DDBJ databases">
        <title>NAS-01 Genome Sequencing.</title>
        <authorList>
            <person name="Kato S."/>
            <person name="Itoh T."/>
            <person name="Ohkuma M."/>
        </authorList>
    </citation>
    <scope>NUCLEOTIDE SEQUENCE [LARGE SCALE GENOMIC DNA]</scope>
    <source>
        <strain evidence="3">NAS-01</strain>
        <plasmid evidence="3">pATS1</plasmid>
    </source>
</reference>
<evidence type="ECO:0000313" key="2">
    <source>
        <dbReference type="EMBL" id="BBJ29052.1"/>
    </source>
</evidence>
<keyword evidence="1" id="KW-0812">Transmembrane</keyword>
<proteinExistence type="predicted"/>
<geneLocation type="plasmid" evidence="2 3">
    <name>pATS1</name>
</geneLocation>
<keyword evidence="2" id="KW-0614">Plasmid</keyword>
<feature type="transmembrane region" description="Helical" evidence="1">
    <location>
        <begin position="7"/>
        <end position="27"/>
    </location>
</feature>
<sequence length="85" mass="10126">MCKARKPLLYIYFLIFIYISLHPYRYFSFSISPIGMYFAGKAVRPCQKSFKNPCAICIFWPYKILTKPYIPYVLSICSFSFSYIF</sequence>
<keyword evidence="1" id="KW-0472">Membrane</keyword>
<evidence type="ECO:0000313" key="3">
    <source>
        <dbReference type="Proteomes" id="UP000463916"/>
    </source>
</evidence>
<dbReference type="AlphaFoldDB" id="A0A6N4TFU5"/>
<dbReference type="KEGG" id="asac:ATHSA_p10005"/>